<evidence type="ECO:0000256" key="1">
    <source>
        <dbReference type="SAM" id="MobiDB-lite"/>
    </source>
</evidence>
<protein>
    <submittedName>
        <fullName evidence="2">Uncharacterized protein</fullName>
    </submittedName>
</protein>
<sequence length="115" mass="12983">MIQRGPSFHSPLMEMRSQADSQLLFPFDSNPFDLQIYAQAAGSGNISLEHSPITKIQSTKFSLWRKQIDAEFTRNQIEDALEPDHVSAANNRRRSNKKSGSSLAQHESLAPRSRK</sequence>
<name>A0A1J3DY81_NOCCA</name>
<feature type="region of interest" description="Disordered" evidence="1">
    <location>
        <begin position="77"/>
        <end position="115"/>
    </location>
</feature>
<dbReference type="EMBL" id="GEVI01007511">
    <property type="protein sequence ID" value="JAU24809.1"/>
    <property type="molecule type" value="Transcribed_RNA"/>
</dbReference>
<evidence type="ECO:0000313" key="2">
    <source>
        <dbReference type="EMBL" id="JAU24809.1"/>
    </source>
</evidence>
<accession>A0A1J3DY81</accession>
<dbReference type="AlphaFoldDB" id="A0A1J3DY81"/>
<gene>
    <name evidence="2" type="ORF">GA_TR2312_c2_g1_i1_g.7579</name>
</gene>
<proteinExistence type="predicted"/>
<organism evidence="2">
    <name type="scientific">Noccaea caerulescens</name>
    <name type="common">Alpine penny-cress</name>
    <name type="synonym">Thlaspi caerulescens</name>
    <dbReference type="NCBI Taxonomy" id="107243"/>
    <lineage>
        <taxon>Eukaryota</taxon>
        <taxon>Viridiplantae</taxon>
        <taxon>Streptophyta</taxon>
        <taxon>Embryophyta</taxon>
        <taxon>Tracheophyta</taxon>
        <taxon>Spermatophyta</taxon>
        <taxon>Magnoliopsida</taxon>
        <taxon>eudicotyledons</taxon>
        <taxon>Gunneridae</taxon>
        <taxon>Pentapetalae</taxon>
        <taxon>rosids</taxon>
        <taxon>malvids</taxon>
        <taxon>Brassicales</taxon>
        <taxon>Brassicaceae</taxon>
        <taxon>Coluteocarpeae</taxon>
        <taxon>Noccaea</taxon>
    </lineage>
</organism>
<reference evidence="2" key="1">
    <citation type="submission" date="2016-07" db="EMBL/GenBank/DDBJ databases">
        <title>De novo transcriptome assembly of four accessions of the metal hyperaccumulator plant Noccaea caerulescens.</title>
        <authorList>
            <person name="Blande D."/>
            <person name="Halimaa P."/>
            <person name="Tervahauta A.I."/>
            <person name="Aarts M.G."/>
            <person name="Karenlampi S.O."/>
        </authorList>
    </citation>
    <scope>NUCLEOTIDE SEQUENCE</scope>
</reference>